<gene>
    <name evidence="1" type="ORF">EJW65_23850</name>
</gene>
<dbReference type="RefSeq" id="WP_064198764.1">
    <property type="nucleotide sequence ID" value="NZ_PCKA01000003.1"/>
</dbReference>
<protein>
    <recommendedName>
        <fullName evidence="2">Morphogenetic protein</fullName>
    </recommendedName>
</protein>
<sequence>MLYEIDSCLRTNESGVVIAEGITAAWIARLDEWLRTPEGSVYGLPSWGNPMAEFKHEPFGGDNSHIIEVAIEGRIMTKLRQDLPGLDVQGIRCSAISEDQLLIVIYAKGSSLNVVMQKANGETL</sequence>
<name>A0A3W0AZZ1_SALDE</name>
<organism evidence="1">
    <name type="scientific">Salmonella derby</name>
    <dbReference type="NCBI Taxonomy" id="28144"/>
    <lineage>
        <taxon>Bacteria</taxon>
        <taxon>Pseudomonadati</taxon>
        <taxon>Pseudomonadota</taxon>
        <taxon>Gammaproteobacteria</taxon>
        <taxon>Enterobacterales</taxon>
        <taxon>Enterobacteriaceae</taxon>
        <taxon>Salmonella</taxon>
    </lineage>
</organism>
<comment type="caution">
    <text evidence="1">The sequence shown here is derived from an EMBL/GenBank/DDBJ whole genome shotgun (WGS) entry which is preliminary data.</text>
</comment>
<dbReference type="EMBL" id="AAHTYN010000060">
    <property type="protein sequence ID" value="ECA3155093.1"/>
    <property type="molecule type" value="Genomic_DNA"/>
</dbReference>
<evidence type="ECO:0008006" key="2">
    <source>
        <dbReference type="Google" id="ProtNLM"/>
    </source>
</evidence>
<dbReference type="AlphaFoldDB" id="A0A3W0AZZ1"/>
<evidence type="ECO:0000313" key="1">
    <source>
        <dbReference type="EMBL" id="ECA3155093.1"/>
    </source>
</evidence>
<reference evidence="1" key="1">
    <citation type="submission" date="2018-12" db="EMBL/GenBank/DDBJ databases">
        <authorList>
            <consortium name="NARMS: The National Antimicrobial Resistance Monitoring System"/>
        </authorList>
    </citation>
    <scope>NUCLEOTIDE SEQUENCE</scope>
    <source>
        <strain evidence="1">FSIS11816337</strain>
    </source>
</reference>
<accession>A0A3W0AZZ1</accession>
<proteinExistence type="predicted"/>